<keyword evidence="1" id="KW-0472">Membrane</keyword>
<name>A0A4R6Y0B8_9BURK</name>
<accession>A0A4R6Y0B8</accession>
<sequence>MSHTELKKPEGWFWGHIFSVLFLNFSYESRFFWWGKSDLWSCKQVVPFRFLKLYMVEFLAMSTKATLFMVFYTILVVFGFLPFENLMLGIVALVLFSLTFSLLAAIIDYFSIMKNR</sequence>
<dbReference type="AlphaFoldDB" id="A0A4R6Y0B8"/>
<organism evidence="2 3">
    <name type="scientific">Hydromonas duriensis</name>
    <dbReference type="NCBI Taxonomy" id="1527608"/>
    <lineage>
        <taxon>Bacteria</taxon>
        <taxon>Pseudomonadati</taxon>
        <taxon>Pseudomonadota</taxon>
        <taxon>Betaproteobacteria</taxon>
        <taxon>Burkholderiales</taxon>
        <taxon>Burkholderiaceae</taxon>
        <taxon>Hydromonas</taxon>
    </lineage>
</organism>
<reference evidence="2 3" key="1">
    <citation type="submission" date="2019-03" db="EMBL/GenBank/DDBJ databases">
        <title>Genomic Encyclopedia of Type Strains, Phase IV (KMG-IV): sequencing the most valuable type-strain genomes for metagenomic binning, comparative biology and taxonomic classification.</title>
        <authorList>
            <person name="Goeker M."/>
        </authorList>
    </citation>
    <scope>NUCLEOTIDE SEQUENCE [LARGE SCALE GENOMIC DNA]</scope>
    <source>
        <strain evidence="2 3">DSM 102852</strain>
    </source>
</reference>
<comment type="caution">
    <text evidence="2">The sequence shown here is derived from an EMBL/GenBank/DDBJ whole genome shotgun (WGS) entry which is preliminary data.</text>
</comment>
<gene>
    <name evidence="2" type="ORF">DFR44_1524</name>
</gene>
<proteinExistence type="predicted"/>
<keyword evidence="1" id="KW-1133">Transmembrane helix</keyword>
<evidence type="ECO:0000313" key="2">
    <source>
        <dbReference type="EMBL" id="TDR27035.1"/>
    </source>
</evidence>
<protein>
    <submittedName>
        <fullName evidence="2">Uncharacterized protein</fullName>
    </submittedName>
</protein>
<dbReference type="Proteomes" id="UP000294480">
    <property type="component" value="Unassembled WGS sequence"/>
</dbReference>
<keyword evidence="3" id="KW-1185">Reference proteome</keyword>
<dbReference type="EMBL" id="SNZE01000052">
    <property type="protein sequence ID" value="TDR27035.1"/>
    <property type="molecule type" value="Genomic_DNA"/>
</dbReference>
<feature type="transmembrane region" description="Helical" evidence="1">
    <location>
        <begin position="86"/>
        <end position="110"/>
    </location>
</feature>
<keyword evidence="1" id="KW-0812">Transmembrane</keyword>
<feature type="transmembrane region" description="Helical" evidence="1">
    <location>
        <begin position="54"/>
        <end position="80"/>
    </location>
</feature>
<dbReference type="RefSeq" id="WP_133621629.1">
    <property type="nucleotide sequence ID" value="NZ_SNZE01000052.1"/>
</dbReference>
<feature type="transmembrane region" description="Helical" evidence="1">
    <location>
        <begin position="12"/>
        <end position="33"/>
    </location>
</feature>
<evidence type="ECO:0000313" key="3">
    <source>
        <dbReference type="Proteomes" id="UP000294480"/>
    </source>
</evidence>
<evidence type="ECO:0000256" key="1">
    <source>
        <dbReference type="SAM" id="Phobius"/>
    </source>
</evidence>